<organism evidence="1">
    <name type="scientific">Arundo donax</name>
    <name type="common">Giant reed</name>
    <name type="synonym">Donax arundinaceus</name>
    <dbReference type="NCBI Taxonomy" id="35708"/>
    <lineage>
        <taxon>Eukaryota</taxon>
        <taxon>Viridiplantae</taxon>
        <taxon>Streptophyta</taxon>
        <taxon>Embryophyta</taxon>
        <taxon>Tracheophyta</taxon>
        <taxon>Spermatophyta</taxon>
        <taxon>Magnoliopsida</taxon>
        <taxon>Liliopsida</taxon>
        <taxon>Poales</taxon>
        <taxon>Poaceae</taxon>
        <taxon>PACMAD clade</taxon>
        <taxon>Arundinoideae</taxon>
        <taxon>Arundineae</taxon>
        <taxon>Arundo</taxon>
    </lineage>
</organism>
<sequence length="43" mass="4967">MGKGEGRRERRVKRWETLACFPLLCCAAWGLEGTLSLGWGWVW</sequence>
<protein>
    <submittedName>
        <fullName evidence="1">Uncharacterized protein</fullName>
    </submittedName>
</protein>
<dbReference type="AlphaFoldDB" id="A0A0A9GHV8"/>
<accession>A0A0A9GHV8</accession>
<reference evidence="1" key="1">
    <citation type="submission" date="2014-09" db="EMBL/GenBank/DDBJ databases">
        <authorList>
            <person name="Magalhaes I.L.F."/>
            <person name="Oliveira U."/>
            <person name="Santos F.R."/>
            <person name="Vidigal T.H.D.A."/>
            <person name="Brescovit A.D."/>
            <person name="Santos A.J."/>
        </authorList>
    </citation>
    <scope>NUCLEOTIDE SEQUENCE</scope>
    <source>
        <tissue evidence="1">Shoot tissue taken approximately 20 cm above the soil surface</tissue>
    </source>
</reference>
<reference evidence="1" key="2">
    <citation type="journal article" date="2015" name="Data Brief">
        <title>Shoot transcriptome of the giant reed, Arundo donax.</title>
        <authorList>
            <person name="Barrero R.A."/>
            <person name="Guerrero F.D."/>
            <person name="Moolhuijzen P."/>
            <person name="Goolsby J.A."/>
            <person name="Tidwell J."/>
            <person name="Bellgard S.E."/>
            <person name="Bellgard M.I."/>
        </authorList>
    </citation>
    <scope>NUCLEOTIDE SEQUENCE</scope>
    <source>
        <tissue evidence="1">Shoot tissue taken approximately 20 cm above the soil surface</tissue>
    </source>
</reference>
<evidence type="ECO:0000313" key="1">
    <source>
        <dbReference type="EMBL" id="JAE20278.1"/>
    </source>
</evidence>
<dbReference type="EMBL" id="GBRH01177618">
    <property type="protein sequence ID" value="JAE20278.1"/>
    <property type="molecule type" value="Transcribed_RNA"/>
</dbReference>
<name>A0A0A9GHV8_ARUDO</name>
<proteinExistence type="predicted"/>